<evidence type="ECO:0000313" key="2">
    <source>
        <dbReference type="EMBL" id="KAK7032280.1"/>
    </source>
</evidence>
<evidence type="ECO:0000256" key="1">
    <source>
        <dbReference type="SAM" id="Coils"/>
    </source>
</evidence>
<evidence type="ECO:0008006" key="4">
    <source>
        <dbReference type="Google" id="ProtNLM"/>
    </source>
</evidence>
<accession>A0AAW0C1T5</accession>
<organism evidence="2 3">
    <name type="scientific">Paramarasmius palmivorus</name>
    <dbReference type="NCBI Taxonomy" id="297713"/>
    <lineage>
        <taxon>Eukaryota</taxon>
        <taxon>Fungi</taxon>
        <taxon>Dikarya</taxon>
        <taxon>Basidiomycota</taxon>
        <taxon>Agaricomycotina</taxon>
        <taxon>Agaricomycetes</taxon>
        <taxon>Agaricomycetidae</taxon>
        <taxon>Agaricales</taxon>
        <taxon>Marasmiineae</taxon>
        <taxon>Marasmiaceae</taxon>
        <taxon>Paramarasmius</taxon>
    </lineage>
</organism>
<name>A0AAW0C1T5_9AGAR</name>
<sequence length="558" mass="62661">MDFPAALTLIGADPFLSEDEARRVREMLERDEQLMASLDAEIAQVKAALAELKEQRNMTQHNIASNYAPSESEALAIRAEIEENESRFRALEEEIAEAHEHLDALLGQRQQTVIDATLAPLASIDSPPSFLDTSILQSREAIRRLELERDTIHATLEKHRALLSPIRRMPLEIMAEIFVHCLPEELFVRPSPRTAPLLVAQVSKGWRQIALSASGLWSSIAITIDKDCCRPQLPLIDTWISRSGTKPLAFRVDDKLSDVDLPLPEHRGDLVTGSIVLQKFHSVYSRWKHVCLTYTDWRVDEMPFTKFTEPPPLLESVSLSRQYWLGDMRDALRTILAGPNLRLVHWRGIIAGHPNPGEIMSVSTLRELHIENLITKEQFYTLLQSGPNLEDCNLNVFFSAPNSDSELTVQIQLPRLTQLSVTTDRADSQLFDVINAPRLTSLTVQKLDGPSTIFLTDPGVRFWSQESFSNFVRRSGCRLCNLDLSDTDIEPGELLESLRMLSGTLENLALSNDHTNHSCVTDVVVRSLIPPRKHCALALPSSSCGGAHLPQMDLWQNS</sequence>
<keyword evidence="3" id="KW-1185">Reference proteome</keyword>
<evidence type="ECO:0000313" key="3">
    <source>
        <dbReference type="Proteomes" id="UP001383192"/>
    </source>
</evidence>
<feature type="coiled-coil region" evidence="1">
    <location>
        <begin position="21"/>
        <end position="108"/>
    </location>
</feature>
<dbReference type="InterPro" id="IPR032675">
    <property type="entry name" value="LRR_dom_sf"/>
</dbReference>
<protein>
    <recommendedName>
        <fullName evidence="4">F-box domain-containing protein</fullName>
    </recommendedName>
</protein>
<dbReference type="Proteomes" id="UP001383192">
    <property type="component" value="Unassembled WGS sequence"/>
</dbReference>
<dbReference type="EMBL" id="JAYKXP010000066">
    <property type="protein sequence ID" value="KAK7032280.1"/>
    <property type="molecule type" value="Genomic_DNA"/>
</dbReference>
<dbReference type="AlphaFoldDB" id="A0AAW0C1T5"/>
<gene>
    <name evidence="2" type="ORF">VNI00_013239</name>
</gene>
<dbReference type="Gene3D" id="3.80.10.10">
    <property type="entry name" value="Ribonuclease Inhibitor"/>
    <property type="match status" value="1"/>
</dbReference>
<proteinExistence type="predicted"/>
<comment type="caution">
    <text evidence="2">The sequence shown here is derived from an EMBL/GenBank/DDBJ whole genome shotgun (WGS) entry which is preliminary data.</text>
</comment>
<keyword evidence="1" id="KW-0175">Coiled coil</keyword>
<reference evidence="2 3" key="1">
    <citation type="submission" date="2024-01" db="EMBL/GenBank/DDBJ databases">
        <title>A draft genome for a cacao thread blight-causing isolate of Paramarasmius palmivorus.</title>
        <authorList>
            <person name="Baruah I.K."/>
            <person name="Bukari Y."/>
            <person name="Amoako-Attah I."/>
            <person name="Meinhardt L.W."/>
            <person name="Bailey B.A."/>
            <person name="Cohen S.P."/>
        </authorList>
    </citation>
    <scope>NUCLEOTIDE SEQUENCE [LARGE SCALE GENOMIC DNA]</scope>
    <source>
        <strain evidence="2 3">GH-12</strain>
    </source>
</reference>